<dbReference type="AlphaFoldDB" id="A0A6F9DTD8"/>
<evidence type="ECO:0000256" key="1">
    <source>
        <dbReference type="ARBA" id="ARBA00004141"/>
    </source>
</evidence>
<feature type="transmembrane region" description="Helical" evidence="5">
    <location>
        <begin position="486"/>
        <end position="508"/>
    </location>
</feature>
<evidence type="ECO:0000256" key="4">
    <source>
        <dbReference type="ARBA" id="ARBA00023136"/>
    </source>
</evidence>
<feature type="domain" description="Major facilitator superfamily (MFS) profile" evidence="6">
    <location>
        <begin position="94"/>
        <end position="513"/>
    </location>
</feature>
<comment type="subcellular location">
    <subcellularLocation>
        <location evidence="1">Membrane</location>
        <topology evidence="1">Multi-pass membrane protein</topology>
    </subcellularLocation>
</comment>
<dbReference type="Pfam" id="PF00083">
    <property type="entry name" value="Sugar_tr"/>
    <property type="match status" value="1"/>
</dbReference>
<feature type="transmembrane region" description="Helical" evidence="5">
    <location>
        <begin position="332"/>
        <end position="353"/>
    </location>
</feature>
<feature type="transmembrane region" description="Helical" evidence="5">
    <location>
        <begin position="425"/>
        <end position="449"/>
    </location>
</feature>
<dbReference type="PROSITE" id="PS50850">
    <property type="entry name" value="MFS"/>
    <property type="match status" value="1"/>
</dbReference>
<feature type="transmembrane region" description="Helical" evidence="5">
    <location>
        <begin position="134"/>
        <end position="158"/>
    </location>
</feature>
<dbReference type="GO" id="GO:0016020">
    <property type="term" value="C:membrane"/>
    <property type="evidence" value="ECO:0007669"/>
    <property type="project" value="UniProtKB-SubCell"/>
</dbReference>
<protein>
    <submittedName>
        <fullName evidence="7">Organic cation transporter protein-like</fullName>
    </submittedName>
</protein>
<feature type="transmembrane region" description="Helical" evidence="5">
    <location>
        <begin position="165"/>
        <end position="187"/>
    </location>
</feature>
<keyword evidence="2 5" id="KW-0812">Transmembrane</keyword>
<evidence type="ECO:0000259" key="6">
    <source>
        <dbReference type="PROSITE" id="PS50850"/>
    </source>
</evidence>
<keyword evidence="3 5" id="KW-1133">Transmembrane helix</keyword>
<evidence type="ECO:0000313" key="7">
    <source>
        <dbReference type="EMBL" id="CAB3266135.1"/>
    </source>
</evidence>
<dbReference type="InterPro" id="IPR020846">
    <property type="entry name" value="MFS_dom"/>
</dbReference>
<dbReference type="GO" id="GO:0022857">
    <property type="term" value="F:transmembrane transporter activity"/>
    <property type="evidence" value="ECO:0007669"/>
    <property type="project" value="InterPro"/>
</dbReference>
<reference evidence="7" key="1">
    <citation type="submission" date="2020-04" db="EMBL/GenBank/DDBJ databases">
        <authorList>
            <person name="Neveu A P."/>
        </authorList>
    </citation>
    <scope>NUCLEOTIDE SEQUENCE</scope>
    <source>
        <tissue evidence="7">Whole embryo</tissue>
    </source>
</reference>
<feature type="transmembrane region" description="Helical" evidence="5">
    <location>
        <begin position="395"/>
        <end position="413"/>
    </location>
</feature>
<feature type="transmembrane region" description="Helical" evidence="5">
    <location>
        <begin position="461"/>
        <end position="480"/>
    </location>
</feature>
<dbReference type="Gene3D" id="1.20.1250.20">
    <property type="entry name" value="MFS general substrate transporter like domains"/>
    <property type="match status" value="1"/>
</dbReference>
<evidence type="ECO:0000256" key="3">
    <source>
        <dbReference type="ARBA" id="ARBA00022989"/>
    </source>
</evidence>
<evidence type="ECO:0000256" key="5">
    <source>
        <dbReference type="SAM" id="Phobius"/>
    </source>
</evidence>
<sequence length="561" mass="63142">MIEFDRILDRIGHLGRYQLFLCFLVYWQGIPAGLHSIASVFYAAPVSYRCKVPPLDNSTLYPNLTEAEIVNYTVPNGDTCFRYGYNLSTCEPPSTSCVNMSASAMRCDQGYEYDPTPFSSTVDMEWNLVCNRKILGTMATSFFFAGMWTGAVVFGYLADLIGRRYTILIATIGTLISGVATAFAPWFELFVVLRFFSAVFSHAGFLFMFVYVVEITGDKRTLTGVHTHTAFCAGYMLNSLFAYFFRDWRDFYFYLSLTPIPYFLFHFFVPESPRWHFSNGRDEEGKKISYKFAKNNKKEITEADWKEAEVAATDAQLLNKKYSSLDLFKPRLMRLITFNCMYSWLVTAMVYYGLSLNAGALAGDIFINNLLNGAMEIVGYLFCQFTMDRLGRKTLLTMMMFLQGFSCLISTALNELSNGNEAMVTAGVVFAFIGKIGTAGSFAIVYNFTAELYPTVLRGNAVGIGSMAARVGSISSPYIILLQDYISWLPFVIFGVMSIIAGGLGFLFPETMNKTMPQTIAEAELFYEEAYSRKKSTDHLKGEINEAMDNSFDSNESVTKF</sequence>
<accession>A0A6F9DTD8</accession>
<dbReference type="EMBL" id="LR790273">
    <property type="protein sequence ID" value="CAB3266135.1"/>
    <property type="molecule type" value="mRNA"/>
</dbReference>
<name>A0A6F9DTD8_9ASCI</name>
<organism evidence="7">
    <name type="scientific">Phallusia mammillata</name>
    <dbReference type="NCBI Taxonomy" id="59560"/>
    <lineage>
        <taxon>Eukaryota</taxon>
        <taxon>Metazoa</taxon>
        <taxon>Chordata</taxon>
        <taxon>Tunicata</taxon>
        <taxon>Ascidiacea</taxon>
        <taxon>Phlebobranchia</taxon>
        <taxon>Ascidiidae</taxon>
        <taxon>Phallusia</taxon>
    </lineage>
</organism>
<feature type="transmembrane region" description="Helical" evidence="5">
    <location>
        <begin position="193"/>
        <end position="213"/>
    </location>
</feature>
<evidence type="ECO:0000256" key="2">
    <source>
        <dbReference type="ARBA" id="ARBA00022692"/>
    </source>
</evidence>
<feature type="transmembrane region" description="Helical" evidence="5">
    <location>
        <begin position="20"/>
        <end position="44"/>
    </location>
</feature>
<dbReference type="InterPro" id="IPR036259">
    <property type="entry name" value="MFS_trans_sf"/>
</dbReference>
<dbReference type="PANTHER" id="PTHR24064">
    <property type="entry name" value="SOLUTE CARRIER FAMILY 22 MEMBER"/>
    <property type="match status" value="1"/>
</dbReference>
<dbReference type="CDD" id="cd17317">
    <property type="entry name" value="MFS_SLC22"/>
    <property type="match status" value="1"/>
</dbReference>
<dbReference type="SUPFAM" id="SSF103473">
    <property type="entry name" value="MFS general substrate transporter"/>
    <property type="match status" value="1"/>
</dbReference>
<feature type="transmembrane region" description="Helical" evidence="5">
    <location>
        <begin position="251"/>
        <end position="269"/>
    </location>
</feature>
<keyword evidence="4 5" id="KW-0472">Membrane</keyword>
<gene>
    <name evidence="7" type="primary">Slc22a13</name>
</gene>
<proteinExistence type="evidence at transcript level"/>
<dbReference type="InterPro" id="IPR005828">
    <property type="entry name" value="MFS_sugar_transport-like"/>
</dbReference>